<comment type="caution">
    <text evidence="2">The sequence shown here is derived from an EMBL/GenBank/DDBJ whole genome shotgun (WGS) entry which is preliminary data.</text>
</comment>
<organism evidence="2 3">
    <name type="scientific">Caenorhabditis nigoni</name>
    <dbReference type="NCBI Taxonomy" id="1611254"/>
    <lineage>
        <taxon>Eukaryota</taxon>
        <taxon>Metazoa</taxon>
        <taxon>Ecdysozoa</taxon>
        <taxon>Nematoda</taxon>
        <taxon>Chromadorea</taxon>
        <taxon>Rhabditida</taxon>
        <taxon>Rhabditina</taxon>
        <taxon>Rhabditomorpha</taxon>
        <taxon>Rhabditoidea</taxon>
        <taxon>Rhabditidae</taxon>
        <taxon>Peloderinae</taxon>
        <taxon>Caenorhabditis</taxon>
    </lineage>
</organism>
<dbReference type="Proteomes" id="UP000230233">
    <property type="component" value="Chromosome I"/>
</dbReference>
<evidence type="ECO:0000313" key="2">
    <source>
        <dbReference type="EMBL" id="PIC55315.1"/>
    </source>
</evidence>
<gene>
    <name evidence="2" type="primary">Cnig_chr_I.g643</name>
    <name evidence="2" type="ORF">B9Z55_000643</name>
</gene>
<dbReference type="PANTHER" id="PTHR21503">
    <property type="entry name" value="F-BOX-CONTAINING HYPOTHETICAL PROTEIN C.ELEGANS"/>
    <property type="match status" value="1"/>
</dbReference>
<name>A0A2G5VU09_9PELO</name>
<dbReference type="InterPro" id="IPR001810">
    <property type="entry name" value="F-box_dom"/>
</dbReference>
<dbReference type="Pfam" id="PF00646">
    <property type="entry name" value="F-box"/>
    <property type="match status" value="1"/>
</dbReference>
<evidence type="ECO:0000313" key="3">
    <source>
        <dbReference type="Proteomes" id="UP000230233"/>
    </source>
</evidence>
<dbReference type="EMBL" id="PDUG01000001">
    <property type="protein sequence ID" value="PIC55315.1"/>
    <property type="molecule type" value="Genomic_DNA"/>
</dbReference>
<reference evidence="3" key="1">
    <citation type="submission" date="2017-10" db="EMBL/GenBank/DDBJ databases">
        <title>Rapid genome shrinkage in a self-fertile nematode reveals novel sperm competition proteins.</title>
        <authorList>
            <person name="Yin D."/>
            <person name="Schwarz E.M."/>
            <person name="Thomas C.G."/>
            <person name="Felde R.L."/>
            <person name="Korf I.F."/>
            <person name="Cutter A.D."/>
            <person name="Schartner C.M."/>
            <person name="Ralston E.J."/>
            <person name="Meyer B.J."/>
            <person name="Haag E.S."/>
        </authorList>
    </citation>
    <scope>NUCLEOTIDE SEQUENCE [LARGE SCALE GENOMIC DNA]</scope>
    <source>
        <strain evidence="3">JU1422</strain>
    </source>
</reference>
<dbReference type="AlphaFoldDB" id="A0A2G5VU09"/>
<sequence length="394" mass="45858">MKLSKYPHVVQKEILDNLEYPELFLLSFVSKNMITLIKSSQVQRFKSINYISYDCCLNNQLIVKISSEHNEHENLVKIVEREETDNDYFPLNVSGKMIDFQLSRKCKFPVAAYHLYEKESVIQSIHNYFIHLFGDSMEYRWKTDDCKTPIPQLQNLSACITVFISPIHGDMKTLENVFSSISVLKSVDIFAQFPTEPFSTESKIYKAEYIRTNQLNHNVPEVLRYFQGRQAFLSFGLFEISDLIEFVNSWKSGEAFQKLEYLEIGLYSSVFPLHQVLSGIKAKYIAPTKKPPTHTLPKVYIANDNKENTDPIISHTYVVRESDGHVASVLIREKKLFFGVWDMREEKFLRIFEFSMVDLIYTESVKALVQVSVRYGVWCANTAYSNTEPYDNMH</sequence>
<keyword evidence="3" id="KW-1185">Reference proteome</keyword>
<dbReference type="PROSITE" id="PS50181">
    <property type="entry name" value="FBOX"/>
    <property type="match status" value="1"/>
</dbReference>
<evidence type="ECO:0000259" key="1">
    <source>
        <dbReference type="PROSITE" id="PS50181"/>
    </source>
</evidence>
<protein>
    <recommendedName>
        <fullName evidence="1">F-box domain-containing protein</fullName>
    </recommendedName>
</protein>
<accession>A0A2G5VU09</accession>
<proteinExistence type="predicted"/>
<feature type="domain" description="F-box" evidence="1">
    <location>
        <begin position="1"/>
        <end position="48"/>
    </location>
</feature>
<dbReference type="PANTHER" id="PTHR21503:SF8">
    <property type="entry name" value="F-BOX ASSOCIATED DOMAIN-CONTAINING PROTEIN-RELATED"/>
    <property type="match status" value="1"/>
</dbReference>